<reference evidence="2 3" key="1">
    <citation type="submission" date="2020-08" db="EMBL/GenBank/DDBJ databases">
        <title>Oceanospirillum sp. nov. isolated from marine sediment.</title>
        <authorList>
            <person name="Ji X."/>
        </authorList>
    </citation>
    <scope>NUCLEOTIDE SEQUENCE [LARGE SCALE GENOMIC DNA]</scope>
    <source>
        <strain evidence="2 3">D5</strain>
    </source>
</reference>
<keyword evidence="3" id="KW-1185">Reference proteome</keyword>
<dbReference type="Gene3D" id="3.60.40.10">
    <property type="entry name" value="PPM-type phosphatase domain"/>
    <property type="match status" value="1"/>
</dbReference>
<feature type="domain" description="PPM-type phosphatase" evidence="1">
    <location>
        <begin position="42"/>
        <end position="303"/>
    </location>
</feature>
<comment type="caution">
    <text evidence="2">The sequence shown here is derived from an EMBL/GenBank/DDBJ whole genome shotgun (WGS) entry which is preliminary data.</text>
</comment>
<sequence length="308" mass="34713">MSSTAFMDISYLSQVSPSGQAGRKGNQDNFLVIAPSGKAVCLKRREQYHFTHQSWPEGQYRLVVSDGIGGGRHGGEISEELIEALSCVGHFSEQNLLCSFLDDLHHEMQQRWNPDRLKEGATLTLLESQTPNQVQLFHVGDSRLFEISQSRVNCLTLDHSLATRQVVAGAITSEVVWEQAIFDPDRPSSELLCQAFVLGSAMAPESRNFRPTLFPLTEERLPWFLADKADRRLIRLKAGCLYLLATDGFWHLPDSMSCIRQAPELYQNSRDSEDFLQQLFALLKKQTPDRWLGDNCTAIAFQLKPEAV</sequence>
<proteinExistence type="predicted"/>
<dbReference type="SUPFAM" id="SSF81606">
    <property type="entry name" value="PP2C-like"/>
    <property type="match status" value="1"/>
</dbReference>
<gene>
    <name evidence="2" type="ORF">H4O21_23400</name>
</gene>
<organism evidence="2 3">
    <name type="scientific">Oceanospirillum sediminis</name>
    <dbReference type="NCBI Taxonomy" id="2760088"/>
    <lineage>
        <taxon>Bacteria</taxon>
        <taxon>Pseudomonadati</taxon>
        <taxon>Pseudomonadota</taxon>
        <taxon>Gammaproteobacteria</taxon>
        <taxon>Oceanospirillales</taxon>
        <taxon>Oceanospirillaceae</taxon>
        <taxon>Oceanospirillum</taxon>
    </lineage>
</organism>
<dbReference type="EMBL" id="JACJFM010000060">
    <property type="protein sequence ID" value="MBB1489560.1"/>
    <property type="molecule type" value="Genomic_DNA"/>
</dbReference>
<protein>
    <submittedName>
        <fullName evidence="2">Protein phosphatase 2C domain-containing protein</fullName>
    </submittedName>
</protein>
<dbReference type="RefSeq" id="WP_182812041.1">
    <property type="nucleotide sequence ID" value="NZ_JACJFM010000060.1"/>
</dbReference>
<accession>A0A839IY00</accession>
<evidence type="ECO:0000313" key="3">
    <source>
        <dbReference type="Proteomes" id="UP000565262"/>
    </source>
</evidence>
<name>A0A839IY00_9GAMM</name>
<evidence type="ECO:0000313" key="2">
    <source>
        <dbReference type="EMBL" id="MBB1489560.1"/>
    </source>
</evidence>
<dbReference type="InterPro" id="IPR036457">
    <property type="entry name" value="PPM-type-like_dom_sf"/>
</dbReference>
<dbReference type="AlphaFoldDB" id="A0A839IY00"/>
<dbReference type="Proteomes" id="UP000565262">
    <property type="component" value="Unassembled WGS sequence"/>
</dbReference>
<dbReference type="InterPro" id="IPR001932">
    <property type="entry name" value="PPM-type_phosphatase-like_dom"/>
</dbReference>
<evidence type="ECO:0000259" key="1">
    <source>
        <dbReference type="SMART" id="SM00331"/>
    </source>
</evidence>
<dbReference type="SMART" id="SM00331">
    <property type="entry name" value="PP2C_SIG"/>
    <property type="match status" value="1"/>
</dbReference>